<dbReference type="Proteomes" id="UP001627154">
    <property type="component" value="Unassembled WGS sequence"/>
</dbReference>
<accession>A0ABD2W042</accession>
<proteinExistence type="predicted"/>
<gene>
    <name evidence="1" type="ORF">TKK_018247</name>
</gene>
<organism evidence="1 2">
    <name type="scientific">Trichogramma kaykai</name>
    <dbReference type="NCBI Taxonomy" id="54128"/>
    <lineage>
        <taxon>Eukaryota</taxon>
        <taxon>Metazoa</taxon>
        <taxon>Ecdysozoa</taxon>
        <taxon>Arthropoda</taxon>
        <taxon>Hexapoda</taxon>
        <taxon>Insecta</taxon>
        <taxon>Pterygota</taxon>
        <taxon>Neoptera</taxon>
        <taxon>Endopterygota</taxon>
        <taxon>Hymenoptera</taxon>
        <taxon>Apocrita</taxon>
        <taxon>Proctotrupomorpha</taxon>
        <taxon>Chalcidoidea</taxon>
        <taxon>Trichogrammatidae</taxon>
        <taxon>Trichogramma</taxon>
    </lineage>
</organism>
<reference evidence="1 2" key="1">
    <citation type="journal article" date="2024" name="bioRxiv">
        <title>A reference genome for Trichogramma kaykai: A tiny desert-dwelling parasitoid wasp with competing sex-ratio distorters.</title>
        <authorList>
            <person name="Culotta J."/>
            <person name="Lindsey A.R."/>
        </authorList>
    </citation>
    <scope>NUCLEOTIDE SEQUENCE [LARGE SCALE GENOMIC DNA]</scope>
    <source>
        <strain evidence="1 2">KSX58</strain>
    </source>
</reference>
<evidence type="ECO:0000313" key="1">
    <source>
        <dbReference type="EMBL" id="KAL3386390.1"/>
    </source>
</evidence>
<sequence length="104" mass="11572">MVVRLASAGARDVLLVAVPQLRLPPIGPIFDIEHDGPDRLHMSAILPGPLYELFKKCQTASRALKYLPPIARGLRIFMRQSRESTLIPIVSEADLAKLNPLFMK</sequence>
<protein>
    <submittedName>
        <fullName evidence="1">Uncharacterized protein</fullName>
    </submittedName>
</protein>
<name>A0ABD2W042_9HYME</name>
<comment type="caution">
    <text evidence="1">The sequence shown here is derived from an EMBL/GenBank/DDBJ whole genome shotgun (WGS) entry which is preliminary data.</text>
</comment>
<dbReference type="EMBL" id="JBJJXI010000147">
    <property type="protein sequence ID" value="KAL3386390.1"/>
    <property type="molecule type" value="Genomic_DNA"/>
</dbReference>
<dbReference type="AlphaFoldDB" id="A0ABD2W042"/>
<evidence type="ECO:0000313" key="2">
    <source>
        <dbReference type="Proteomes" id="UP001627154"/>
    </source>
</evidence>
<keyword evidence="2" id="KW-1185">Reference proteome</keyword>